<accession>A0A7Z0WJE0</accession>
<sequence length="377" mass="40592">MLVAAHTLTSLARLEDIVPLFESDPRIQVRYTQVPDALGNDVDQWLRQRRVSVVPWPVERRFDLVIGVSLHRLGDIPANRKMAVPHGAGFTKLWPEWSRPMMGGTRPVYGLDRRSLLDGRGRPVLDALVLPHAEHLTTLRRQCPEAERTAVVAGDPCLDRLVGCAGERERYRAALGVRGGQVLVVVASTWGPHSLLGARRDLLTRLPAELPGDHRVIATAHPAVWSAHGVRQVHQALRDVRAAGVDLVDAGEDWRGLVTAADVVVGDHGSVTAYAAAAGIPVLFGHFPDGEVAEGSVMAALAGCGPRVRDGVSLSEQVRAAREAGAEQGRIVRGRVAARLGVSGEALREVVYRLLGLAEPDEAAGWPAVDVPSLVRD</sequence>
<reference evidence="1 2" key="1">
    <citation type="submission" date="2016-12" db="EMBL/GenBank/DDBJ databases">
        <title>The draft genome sequence of Actinophytocola xinjiangensis.</title>
        <authorList>
            <person name="Wang W."/>
            <person name="Yuan L."/>
        </authorList>
    </citation>
    <scope>NUCLEOTIDE SEQUENCE [LARGE SCALE GENOMIC DNA]</scope>
    <source>
        <strain evidence="1 2">CGMCC 4.4663</strain>
    </source>
</reference>
<evidence type="ECO:0000313" key="2">
    <source>
        <dbReference type="Proteomes" id="UP000185696"/>
    </source>
</evidence>
<name>A0A7Z0WJE0_9PSEU</name>
<dbReference type="Gene3D" id="3.40.50.12580">
    <property type="match status" value="1"/>
</dbReference>
<protein>
    <recommendedName>
        <fullName evidence="3">CDP-glycerol:poly(Glycerophosphate) glycerophosphotransferase</fullName>
    </recommendedName>
</protein>
<dbReference type="SUPFAM" id="SSF53756">
    <property type="entry name" value="UDP-Glycosyltransferase/glycogen phosphorylase"/>
    <property type="match status" value="1"/>
</dbReference>
<proteinExistence type="predicted"/>
<evidence type="ECO:0008006" key="3">
    <source>
        <dbReference type="Google" id="ProtNLM"/>
    </source>
</evidence>
<dbReference type="AlphaFoldDB" id="A0A7Z0WJE0"/>
<keyword evidence="2" id="KW-1185">Reference proteome</keyword>
<gene>
    <name evidence="1" type="ORF">BLA60_24645</name>
</gene>
<organism evidence="1 2">
    <name type="scientific">Actinophytocola xinjiangensis</name>
    <dbReference type="NCBI Taxonomy" id="485602"/>
    <lineage>
        <taxon>Bacteria</taxon>
        <taxon>Bacillati</taxon>
        <taxon>Actinomycetota</taxon>
        <taxon>Actinomycetes</taxon>
        <taxon>Pseudonocardiales</taxon>
        <taxon>Pseudonocardiaceae</taxon>
    </lineage>
</organism>
<dbReference type="InterPro" id="IPR043148">
    <property type="entry name" value="TagF_C"/>
</dbReference>
<dbReference type="Proteomes" id="UP000185696">
    <property type="component" value="Unassembled WGS sequence"/>
</dbReference>
<dbReference type="EMBL" id="MSIF01000013">
    <property type="protein sequence ID" value="OLF08061.1"/>
    <property type="molecule type" value="Genomic_DNA"/>
</dbReference>
<comment type="caution">
    <text evidence="1">The sequence shown here is derived from an EMBL/GenBank/DDBJ whole genome shotgun (WGS) entry which is preliminary data.</text>
</comment>
<evidence type="ECO:0000313" key="1">
    <source>
        <dbReference type="EMBL" id="OLF08061.1"/>
    </source>
</evidence>